<evidence type="ECO:0000313" key="4">
    <source>
        <dbReference type="Proteomes" id="UP000830115"/>
    </source>
</evidence>
<feature type="region of interest" description="Disordered" evidence="1">
    <location>
        <begin position="123"/>
        <end position="179"/>
    </location>
</feature>
<feature type="compositionally biased region" description="Low complexity" evidence="1">
    <location>
        <begin position="145"/>
        <end position="179"/>
    </location>
</feature>
<gene>
    <name evidence="3" type="ORF">K9S39_33545</name>
</gene>
<sequence>MRSSRVLTGAALSVAALSLSTTAASAGDFGTIEASPGAATAGSTVSLTSNACGKNGSARVDASALGAGIIHLSSTGRAHSGNVQGTLRIPSGTRPGNYGLGGICSHGKELTGTVGVSKISKVGKTAKGGEGSTVSEHGAGGGPPGATAGSSATPAPKGKAKTGAGTTAESSSASEIASGSALVMAAVAGGIWMLRRRREGGRS</sequence>
<feature type="chain" id="PRO_5047547865" description="LPXTG-motif cell wall-anchored protein" evidence="2">
    <location>
        <begin position="27"/>
        <end position="203"/>
    </location>
</feature>
<evidence type="ECO:0000256" key="1">
    <source>
        <dbReference type="SAM" id="MobiDB-lite"/>
    </source>
</evidence>
<proteinExistence type="predicted"/>
<dbReference type="RefSeq" id="WP_248867049.1">
    <property type="nucleotide sequence ID" value="NZ_CP086322.1"/>
</dbReference>
<organism evidence="3 4">
    <name type="scientific">Streptomyces halobius</name>
    <dbReference type="NCBI Taxonomy" id="2879846"/>
    <lineage>
        <taxon>Bacteria</taxon>
        <taxon>Bacillati</taxon>
        <taxon>Actinomycetota</taxon>
        <taxon>Actinomycetes</taxon>
        <taxon>Kitasatosporales</taxon>
        <taxon>Streptomycetaceae</taxon>
        <taxon>Streptomyces</taxon>
    </lineage>
</organism>
<feature type="signal peptide" evidence="2">
    <location>
        <begin position="1"/>
        <end position="26"/>
    </location>
</feature>
<evidence type="ECO:0008006" key="5">
    <source>
        <dbReference type="Google" id="ProtNLM"/>
    </source>
</evidence>
<accession>A0ABY4MED8</accession>
<keyword evidence="2" id="KW-0732">Signal</keyword>
<dbReference type="EMBL" id="CP086322">
    <property type="protein sequence ID" value="UQA96144.1"/>
    <property type="molecule type" value="Genomic_DNA"/>
</dbReference>
<keyword evidence="4" id="KW-1185">Reference proteome</keyword>
<evidence type="ECO:0000256" key="2">
    <source>
        <dbReference type="SAM" id="SignalP"/>
    </source>
</evidence>
<evidence type="ECO:0000313" key="3">
    <source>
        <dbReference type="EMBL" id="UQA96144.1"/>
    </source>
</evidence>
<protein>
    <recommendedName>
        <fullName evidence="5">LPXTG-motif cell wall-anchored protein</fullName>
    </recommendedName>
</protein>
<name>A0ABY4MED8_9ACTN</name>
<dbReference type="Proteomes" id="UP000830115">
    <property type="component" value="Chromosome"/>
</dbReference>
<reference evidence="3" key="1">
    <citation type="submission" date="2021-10" db="EMBL/GenBank/DDBJ databases">
        <title>Streptomyces nigrumlapis sp.nov.,an antimicrobial producing actinobacterium isolated from Black Gobi rocks.</title>
        <authorList>
            <person name="Wen Y."/>
            <person name="Zhang W."/>
            <person name="Liu X.G."/>
        </authorList>
    </citation>
    <scope>NUCLEOTIDE SEQUENCE</scope>
    <source>
        <strain evidence="3">ST13-2-2</strain>
    </source>
</reference>